<dbReference type="EMBL" id="CP045484">
    <property type="protein sequence ID" value="QGR18354.1"/>
    <property type="molecule type" value="Genomic_DNA"/>
</dbReference>
<gene>
    <name evidence="3" type="ORF">D1869_14995</name>
    <name evidence="2" type="ORF">HNQ62_001433</name>
</gene>
<dbReference type="Proteomes" id="UP000582213">
    <property type="component" value="Unassembled WGS sequence"/>
</dbReference>
<evidence type="ECO:0000313" key="4">
    <source>
        <dbReference type="Proteomes" id="UP000427373"/>
    </source>
</evidence>
<name>A0A650CKE4_SULOH</name>
<feature type="domain" description="XdhC Rossmann" evidence="1">
    <location>
        <begin position="78"/>
        <end position="216"/>
    </location>
</feature>
<evidence type="ECO:0000313" key="2">
    <source>
        <dbReference type="EMBL" id="MBB5253663.1"/>
    </source>
</evidence>
<dbReference type="Proteomes" id="UP000427373">
    <property type="component" value="Chromosome"/>
</dbReference>
<dbReference type="PANTHER" id="PTHR30388">
    <property type="entry name" value="ALDEHYDE OXIDOREDUCTASE MOLYBDENUM COFACTOR ASSEMBLY PROTEIN"/>
    <property type="match status" value="1"/>
</dbReference>
<dbReference type="PANTHER" id="PTHR30388:SF6">
    <property type="entry name" value="XANTHINE DEHYDROGENASE SUBUNIT A-RELATED"/>
    <property type="match status" value="1"/>
</dbReference>
<protein>
    <submittedName>
        <fullName evidence="2">Xanthine dehydrogenase accessory factor</fullName>
    </submittedName>
    <submittedName>
        <fullName evidence="3">XdhC family protein</fullName>
    </submittedName>
</protein>
<proteinExistence type="predicted"/>
<dbReference type="GeneID" id="42802580"/>
<organism evidence="3 4">
    <name type="scientific">Sulfurisphaera ohwakuensis</name>
    <dbReference type="NCBI Taxonomy" id="69656"/>
    <lineage>
        <taxon>Archaea</taxon>
        <taxon>Thermoproteota</taxon>
        <taxon>Thermoprotei</taxon>
        <taxon>Sulfolobales</taxon>
        <taxon>Sulfolobaceae</taxon>
        <taxon>Sulfurisphaera</taxon>
    </lineage>
</organism>
<dbReference type="Gene3D" id="3.40.50.720">
    <property type="entry name" value="NAD(P)-binding Rossmann-like Domain"/>
    <property type="match status" value="1"/>
</dbReference>
<dbReference type="EMBL" id="JACHFY010000006">
    <property type="protein sequence ID" value="MBB5253663.1"/>
    <property type="molecule type" value="Genomic_DNA"/>
</dbReference>
<dbReference type="RefSeq" id="WP_156015846.1">
    <property type="nucleotide sequence ID" value="NZ_CP045484.1"/>
</dbReference>
<evidence type="ECO:0000259" key="1">
    <source>
        <dbReference type="Pfam" id="PF13478"/>
    </source>
</evidence>
<dbReference type="KEGG" id="soh:D1869_14995"/>
<dbReference type="Pfam" id="PF13478">
    <property type="entry name" value="XdhC_C"/>
    <property type="match status" value="1"/>
</dbReference>
<keyword evidence="4" id="KW-1185">Reference proteome</keyword>
<evidence type="ECO:0000313" key="3">
    <source>
        <dbReference type="EMBL" id="QGR18354.1"/>
    </source>
</evidence>
<dbReference type="AlphaFoldDB" id="A0A650CKE4"/>
<accession>A0A650CKE4</accession>
<dbReference type="InterPro" id="IPR052698">
    <property type="entry name" value="MoCofactor_Util/Proc"/>
</dbReference>
<evidence type="ECO:0000313" key="5">
    <source>
        <dbReference type="Proteomes" id="UP000582213"/>
    </source>
</evidence>
<reference evidence="2 5" key="2">
    <citation type="submission" date="2020-08" db="EMBL/GenBank/DDBJ databases">
        <title>Genomic Encyclopedia of Type Strains, Phase IV (KMG-IV): sequencing the most valuable type-strain genomes for metagenomic binning, comparative biology and taxonomic classification.</title>
        <authorList>
            <person name="Goeker M."/>
        </authorList>
    </citation>
    <scope>NUCLEOTIDE SEQUENCE [LARGE SCALE GENOMIC DNA]</scope>
    <source>
        <strain evidence="2 5">DSM 12421</strain>
    </source>
</reference>
<sequence length="259" mass="28276">MASICEIFPLIAKLTSEGKRVVLVNEEGKRSVFVEDKLIIGYKEHEKIAKEALEKGRVEATVNGKKIIAEVVEPRPSLIIVGSGLIAKAIARLATAMGYLVAVIGNNDINEEDFAGVNFISNTLGVLDQMVTEDSFVIIANEGGKPYDVDAAFIAINKARYVGFLASQKRAAYTIAQLIKRGIDIETLKQKFYSPLGLDLNAKTAEEIALSALSEVVKILRGGSGKHMREIKDPYVYLKDALEGKIEEKCSFKPQTLST</sequence>
<dbReference type="OrthoDB" id="33067at2157"/>
<reference evidence="3 4" key="1">
    <citation type="submission" date="2019-10" db="EMBL/GenBank/DDBJ databases">
        <title>Genome Sequences from Six Type Strain Members of the Archaeal Family Sulfolobaceae: Acidianus ambivalens, Acidianus infernus, Metallosphaera prunae, Stygiolobus azoricus, Sulfolobus metallicus, and Sulfurisphaera ohwakuensis.</title>
        <authorList>
            <person name="Counts J.A."/>
            <person name="Kelly R.M."/>
        </authorList>
    </citation>
    <scope>NUCLEOTIDE SEQUENCE [LARGE SCALE GENOMIC DNA]</scope>
    <source>
        <strain evidence="3 4">TA-1</strain>
    </source>
</reference>
<dbReference type="InterPro" id="IPR027051">
    <property type="entry name" value="XdhC_Rossmann_dom"/>
</dbReference>